<dbReference type="PROSITE" id="PS50853">
    <property type="entry name" value="FN3"/>
    <property type="match status" value="1"/>
</dbReference>
<sequence length="932" mass="107208">MKKYTKYISRIMILFITTILFSDFSTKKVLGKSNEEQVTIINDFTTGSELNQFNFIGNWRTSTGYEQFYNGDEHWSNAKTWPSDPSSVYYTIKFQGRKIEIYGNKQPGLGIYAVSIDNGEEIEVDAYSNSNEYQQLIYESPYLEEGEHIIKVRATGKKTGIAPDMQVDFAKVYHTLIEAKDIILSSSDISIEKDSTYKIQATITPNNAFNKEIIWESLNPEIAIVDNGVITAMKEGKTQIKAIIKDTNIEAVCNVTVTKAGLALGGAIGSTDRHYMQEHYEEVKNMVTSSWYGVGWKGDILNSEIVLHTKGKDVNNVKITSTDFLSENGQIIGKDNIDITFLKEVSAHVGRGFNWGNIPGSNVPREQVPEILYTSSPINISKERVQPAWISINIPRNIKAGIYTGELKVEADELEYPIIFNYSFEVLNAIQPKATENEFHLDLWQYPYTVARYYEVEPFSQEHFEILKPQMEMYRDAGGKAITATIVEDPWNQQTYDKYSSMVKWTKKSDGSFEFNFDHFDKWVEFNLDLEINKQINCFSMVPWENRIFYYDESKGEIVEERPNPGSKRWIELWETFLVDFIKHLDEKQWFDLVYIAMDERPINTMEAVLNLLDRLPNKEGKTLKVSGAMNYNAVGSDVLDRIEDISINLGHINHNNDEVRKLSERRKSLGLNTTLYTCVGDYPSSFTRSNPSESAWTIWYAASQNVNGFLRWALDAWVEKPLESVDHWYWESGDPFYIYPGDKESKNPIPRSTPRFERLKEGIRDVEKLNLIKRETPELTEEINYLLQSLKRAYGKTNKWGAMEAGNQSNKDLIDREVARMKAGLMDISRKYIDIKHNNKPIKVEKVSNLKSTNIKANEITLTWEEPKNNEQLVSYTIFKDGVEERVVLADKTEVVIKNLNSNTLYGFKIICNYSNGEKSRPKAINVRTLK</sequence>
<evidence type="ECO:0000313" key="3">
    <source>
        <dbReference type="Proteomes" id="UP000430345"/>
    </source>
</evidence>
<dbReference type="SMART" id="SM00635">
    <property type="entry name" value="BID_2"/>
    <property type="match status" value="1"/>
</dbReference>
<evidence type="ECO:0000313" key="2">
    <source>
        <dbReference type="EMBL" id="MPQ43395.1"/>
    </source>
</evidence>
<dbReference type="RefSeq" id="WP_152888874.1">
    <property type="nucleotide sequence ID" value="NZ_WHJC01000064.1"/>
</dbReference>
<dbReference type="InterPro" id="IPR025150">
    <property type="entry name" value="GH123_cat"/>
</dbReference>
<dbReference type="Gene3D" id="2.60.120.260">
    <property type="entry name" value="Galactose-binding domain-like"/>
    <property type="match status" value="1"/>
</dbReference>
<dbReference type="OrthoDB" id="197680at2"/>
<dbReference type="Pfam" id="PF22680">
    <property type="entry name" value="Glyco_hydro_123_N_2"/>
    <property type="match status" value="1"/>
</dbReference>
<comment type="caution">
    <text evidence="2">The sequence shown here is derived from an EMBL/GenBank/DDBJ whole genome shotgun (WGS) entry which is preliminary data.</text>
</comment>
<dbReference type="InterPro" id="IPR008964">
    <property type="entry name" value="Invasin/intimin_cell_adhesion"/>
</dbReference>
<dbReference type="InterPro" id="IPR036116">
    <property type="entry name" value="FN3_sf"/>
</dbReference>
<dbReference type="AlphaFoldDB" id="A0A6I1MJ40"/>
<name>A0A6I1MJ40_9CLOT</name>
<organism evidence="2 3">
    <name type="scientific">Clostridium tarantellae</name>
    <dbReference type="NCBI Taxonomy" id="39493"/>
    <lineage>
        <taxon>Bacteria</taxon>
        <taxon>Bacillati</taxon>
        <taxon>Bacillota</taxon>
        <taxon>Clostridia</taxon>
        <taxon>Eubacteriales</taxon>
        <taxon>Clostridiaceae</taxon>
        <taxon>Clostridium</taxon>
    </lineage>
</organism>
<dbReference type="SMART" id="SM00060">
    <property type="entry name" value="FN3"/>
    <property type="match status" value="1"/>
</dbReference>
<keyword evidence="3" id="KW-1185">Reference proteome</keyword>
<protein>
    <submittedName>
        <fullName evidence="2">DUF4091 domain-containing protein</fullName>
    </submittedName>
</protein>
<proteinExistence type="predicted"/>
<dbReference type="Pfam" id="PF00041">
    <property type="entry name" value="fn3"/>
    <property type="match status" value="1"/>
</dbReference>
<dbReference type="SUPFAM" id="SSF49265">
    <property type="entry name" value="Fibronectin type III"/>
    <property type="match status" value="1"/>
</dbReference>
<dbReference type="Gene3D" id="2.60.40.1080">
    <property type="match status" value="1"/>
</dbReference>
<dbReference type="InterPro" id="IPR053850">
    <property type="entry name" value="Glyco_hydro_123_N_2"/>
</dbReference>
<evidence type="ECO:0000259" key="1">
    <source>
        <dbReference type="PROSITE" id="PS50853"/>
    </source>
</evidence>
<feature type="domain" description="Fibronectin type-III" evidence="1">
    <location>
        <begin position="847"/>
        <end position="932"/>
    </location>
</feature>
<dbReference type="Proteomes" id="UP000430345">
    <property type="component" value="Unassembled WGS sequence"/>
</dbReference>
<dbReference type="InterPro" id="IPR003343">
    <property type="entry name" value="Big_2"/>
</dbReference>
<dbReference type="InterPro" id="IPR003961">
    <property type="entry name" value="FN3_dom"/>
</dbReference>
<dbReference type="InterPro" id="IPR013783">
    <property type="entry name" value="Ig-like_fold"/>
</dbReference>
<reference evidence="2 3" key="1">
    <citation type="submission" date="2019-10" db="EMBL/GenBank/DDBJ databases">
        <title>The Genome Sequence of Clostridium tarantellae Isolated from Fish Brain.</title>
        <authorList>
            <person name="Bano L."/>
            <person name="Kiel M."/>
            <person name="Sales G."/>
            <person name="Doxey A.C."/>
            <person name="Mansfield M.J."/>
            <person name="Schiavone M."/>
            <person name="Rossetto O."/>
            <person name="Pirazzini M."/>
            <person name="Dobrindt U."/>
            <person name="Montecucco C."/>
        </authorList>
    </citation>
    <scope>NUCLEOTIDE SEQUENCE [LARGE SCALE GENOMIC DNA]</scope>
    <source>
        <strain evidence="2 3">DSM 3997</strain>
    </source>
</reference>
<dbReference type="Pfam" id="PF02368">
    <property type="entry name" value="Big_2"/>
    <property type="match status" value="1"/>
</dbReference>
<gene>
    <name evidence="2" type="ORF">GBZ86_06435</name>
</gene>
<dbReference type="Gene3D" id="2.60.40.10">
    <property type="entry name" value="Immunoglobulins"/>
    <property type="match status" value="1"/>
</dbReference>
<accession>A0A6I1MJ40</accession>
<dbReference type="CDD" id="cd00063">
    <property type="entry name" value="FN3"/>
    <property type="match status" value="1"/>
</dbReference>
<dbReference type="SUPFAM" id="SSF49373">
    <property type="entry name" value="Invasin/intimin cell-adhesion fragments"/>
    <property type="match status" value="1"/>
</dbReference>
<dbReference type="Pfam" id="PF13320">
    <property type="entry name" value="GH123_cat"/>
    <property type="match status" value="1"/>
</dbReference>
<dbReference type="EMBL" id="WHJC01000064">
    <property type="protein sequence ID" value="MPQ43395.1"/>
    <property type="molecule type" value="Genomic_DNA"/>
</dbReference>